<dbReference type="FunFam" id="3.40.50.12780:FF:000012">
    <property type="entry name" value="Non-ribosomal peptide synthetase"/>
    <property type="match status" value="1"/>
</dbReference>
<dbReference type="InterPro" id="IPR020806">
    <property type="entry name" value="PKS_PP-bd"/>
</dbReference>
<sequence length="1401" mass="150441">MSAAATAHARAAHAEPEPAPSGPPPSGPADPDPGAPRAGLPLTAAQSGMWYAQALDPASPAQNTAEYLEIRGTLDPVLFAEALHRTTGEADALRVRITTDADGVPRQLPLEIEPPGHGFPLYATDLREHTDPDAVAHTWMRDDLTEPFDLATGPLFKHALFQVGDARWLWYQRVHHVVMDGFGYSLLVQRVADLYTALADGRTPAESPFGRLADLVAEDAAYRSSAALAVDRAHWSGQFADRPEVPTLAGSGALAGRTFHRRTEHLGPEATERLRALATSVRATWPDVLLAAQALYVSRATGSEDVVLGLPMMGRMGSVALRVPGMVMNVLPLRLTVTPGATFAELTRATVLAVRAARGHQRYRYEDIRRDLGLLGEGRALTGPLVNVMPFDYGVTFAGAECTAHNLSAGPVDDLTVNIYDRTDGAGLRFDHDGNPGLYGEDDLARHQDRYLRLLERLAEADPHAPLATHGICTPDERARVLGAFNDTARDLPVTTLVGPIEDQAARTPHATALVSGGQALSYEQLDARANQLAHRLTALGAGPGGRVGVALPRSPELVVALLAVLKAGAAYLPLDPDYPAARLAYMLDDAAPACVLTDSATAPTLPAEGPTRLVLDDPHTVAQLADEPRTSAGPGPEPRDPAYVIYTSGSTGRPKGVVVPHSAIDNRLRWMQGEYGLRPDDRVLQKTPSGFDVSVWEFFWPLREGATLVVAAPGEHKDPAALARTIRECGVTTLHFVPSMLSVFLAEPDAVRCGAVLRRVFCSGEALPRETAEEAVRVLPGVPLHNLYGPTEAAVDVTYHECRPGGAGPVPIGRPVWNTRTYVLDAALQPCPPGVPGELYLAGAQLADGYLGRPALTASRFTADPYAPKGPDGSEAPGRMYRTGDLARWSERGEIEYLGRTDHQVKLRGQRLEPGEIEAALTADEGVRAAAVLVREDRPGDQRLVGYVTPAESGEGGVCDTEALRARLAAQLPDYMVPGALVVLDALPLSPNGKLDRSALPAPELPATEGYRPPRSHQEETLTRLFAQVLDVERVGVDDGFFDLGGNSLLAARLAARIRETLGDESAERVTIGTLFQAPTPAALARRLRRRDEAEGEVEDPPDDDALGVLLPLRAGGGRRPLFVFHPAGGISWCYSGLLAPLGPDLPVHGLQARGLHGHKGPAEHAEGNGEGTHLPGSMEEMAADYVEELRRVQPHGPYRLLGWSVGGVVAHTVAVLLQEAGERVELLALMDAYPSDQWRQLKAPTEADALRALLRMAGFDTDAATEDGALLSRDDVLAVLRREGSALAALPEQTLTAVVGIVTNNARLMRRHQHRRYEGDLLFFTAAAPREEDWLTREAWRPYVSGEVTNHDLDCLHPQLTLPRHLSHIGTVLAACLAELDGAPVPRENAAREEKESVK</sequence>
<dbReference type="InterPro" id="IPR010071">
    <property type="entry name" value="AA_adenyl_dom"/>
</dbReference>
<dbReference type="GO" id="GO:0047527">
    <property type="term" value="F:2,3-dihydroxybenzoate-serine ligase activity"/>
    <property type="evidence" value="ECO:0007669"/>
    <property type="project" value="TreeGrafter"/>
</dbReference>
<keyword evidence="4" id="KW-0597">Phosphoprotein</keyword>
<dbReference type="GO" id="GO:0072330">
    <property type="term" value="P:monocarboxylic acid biosynthetic process"/>
    <property type="evidence" value="ECO:0007669"/>
    <property type="project" value="UniProtKB-ARBA"/>
</dbReference>
<dbReference type="InterPro" id="IPR001242">
    <property type="entry name" value="Condensation_dom"/>
</dbReference>
<accession>A0A8T4J5V3</accession>
<comment type="caution">
    <text evidence="7">The sequence shown here is derived from an EMBL/GenBank/DDBJ whole genome shotgun (WGS) entry which is preliminary data.</text>
</comment>
<dbReference type="InterPro" id="IPR036736">
    <property type="entry name" value="ACP-like_sf"/>
</dbReference>
<dbReference type="CDD" id="cd17646">
    <property type="entry name" value="A_NRPS_AB3403-like"/>
    <property type="match status" value="1"/>
</dbReference>
<organism evidence="7 8">
    <name type="scientific">Streptomyces daliensis</name>
    <dbReference type="NCBI Taxonomy" id="299421"/>
    <lineage>
        <taxon>Bacteria</taxon>
        <taxon>Bacillati</taxon>
        <taxon>Actinomycetota</taxon>
        <taxon>Actinomycetes</taxon>
        <taxon>Kitasatosporales</taxon>
        <taxon>Streptomycetaceae</taxon>
        <taxon>Streptomyces</taxon>
    </lineage>
</organism>
<feature type="region of interest" description="Disordered" evidence="5">
    <location>
        <begin position="998"/>
        <end position="1018"/>
    </location>
</feature>
<dbReference type="Gene3D" id="3.30.300.30">
    <property type="match status" value="1"/>
</dbReference>
<protein>
    <submittedName>
        <fullName evidence="7">Amino acid adenylation domain-containing protein</fullName>
    </submittedName>
</protein>
<dbReference type="GO" id="GO:0005829">
    <property type="term" value="C:cytosol"/>
    <property type="evidence" value="ECO:0007669"/>
    <property type="project" value="TreeGrafter"/>
</dbReference>
<dbReference type="SUPFAM" id="SSF52777">
    <property type="entry name" value="CoA-dependent acyltransferases"/>
    <property type="match status" value="2"/>
</dbReference>
<dbReference type="FunFam" id="3.30.300.30:FF:000010">
    <property type="entry name" value="Enterobactin synthetase component F"/>
    <property type="match status" value="1"/>
</dbReference>
<dbReference type="InterPro" id="IPR020845">
    <property type="entry name" value="AMP-binding_CS"/>
</dbReference>
<dbReference type="FunFam" id="1.10.1200.10:FF:000016">
    <property type="entry name" value="Non-ribosomal peptide synthase"/>
    <property type="match status" value="1"/>
</dbReference>
<evidence type="ECO:0000256" key="1">
    <source>
        <dbReference type="ARBA" id="ARBA00001957"/>
    </source>
</evidence>
<dbReference type="PROSITE" id="PS00012">
    <property type="entry name" value="PHOSPHOPANTETHEINE"/>
    <property type="match status" value="1"/>
</dbReference>
<dbReference type="Proteomes" id="UP000675554">
    <property type="component" value="Unassembled WGS sequence"/>
</dbReference>
<feature type="domain" description="Carrier" evidence="6">
    <location>
        <begin position="1014"/>
        <end position="1093"/>
    </location>
</feature>
<dbReference type="Pfam" id="PF00501">
    <property type="entry name" value="AMP-binding"/>
    <property type="match status" value="1"/>
</dbReference>
<proteinExistence type="inferred from homology"/>
<evidence type="ECO:0000256" key="5">
    <source>
        <dbReference type="SAM" id="MobiDB-lite"/>
    </source>
</evidence>
<dbReference type="Pfam" id="PF13193">
    <property type="entry name" value="AMP-binding_C"/>
    <property type="match status" value="1"/>
</dbReference>
<evidence type="ECO:0000313" key="7">
    <source>
        <dbReference type="EMBL" id="MBR7677667.1"/>
    </source>
</evidence>
<dbReference type="SMART" id="SM00823">
    <property type="entry name" value="PKS_PP"/>
    <property type="match status" value="1"/>
</dbReference>
<dbReference type="InterPro" id="IPR023213">
    <property type="entry name" value="CAT-like_dom_sf"/>
</dbReference>
<dbReference type="InterPro" id="IPR045851">
    <property type="entry name" value="AMP-bd_C_sf"/>
</dbReference>
<dbReference type="Pfam" id="PF00975">
    <property type="entry name" value="Thioesterase"/>
    <property type="match status" value="1"/>
</dbReference>
<name>A0A8T4J5V3_9ACTN</name>
<dbReference type="Gene3D" id="3.30.559.30">
    <property type="entry name" value="Nonribosomal peptide synthetase, condensation domain"/>
    <property type="match status" value="1"/>
</dbReference>
<evidence type="ECO:0000256" key="2">
    <source>
        <dbReference type="ARBA" id="ARBA00006432"/>
    </source>
</evidence>
<feature type="region of interest" description="Disordered" evidence="5">
    <location>
        <begin position="1"/>
        <end position="41"/>
    </location>
</feature>
<dbReference type="InterPro" id="IPR006162">
    <property type="entry name" value="Ppantetheine_attach_site"/>
</dbReference>
<dbReference type="Pfam" id="PF00668">
    <property type="entry name" value="Condensation"/>
    <property type="match status" value="1"/>
</dbReference>
<keyword evidence="3" id="KW-0596">Phosphopantetheine</keyword>
<dbReference type="PANTHER" id="PTHR45527">
    <property type="entry name" value="NONRIBOSOMAL PEPTIDE SYNTHETASE"/>
    <property type="match status" value="1"/>
</dbReference>
<dbReference type="GO" id="GO:0008610">
    <property type="term" value="P:lipid biosynthetic process"/>
    <property type="evidence" value="ECO:0007669"/>
    <property type="project" value="UniProtKB-ARBA"/>
</dbReference>
<dbReference type="SUPFAM" id="SSF47336">
    <property type="entry name" value="ACP-like"/>
    <property type="match status" value="1"/>
</dbReference>
<dbReference type="Gene3D" id="3.40.50.1820">
    <property type="entry name" value="alpha/beta hydrolase"/>
    <property type="match status" value="1"/>
</dbReference>
<dbReference type="InterPro" id="IPR009081">
    <property type="entry name" value="PP-bd_ACP"/>
</dbReference>
<dbReference type="PANTHER" id="PTHR45527:SF1">
    <property type="entry name" value="FATTY ACID SYNTHASE"/>
    <property type="match status" value="1"/>
</dbReference>
<dbReference type="GO" id="GO:0009366">
    <property type="term" value="C:enterobactin synthetase complex"/>
    <property type="evidence" value="ECO:0007669"/>
    <property type="project" value="TreeGrafter"/>
</dbReference>
<dbReference type="InterPro" id="IPR029058">
    <property type="entry name" value="AB_hydrolase_fold"/>
</dbReference>
<feature type="compositionally biased region" description="Pro residues" evidence="5">
    <location>
        <begin position="17"/>
        <end position="34"/>
    </location>
</feature>
<evidence type="ECO:0000256" key="4">
    <source>
        <dbReference type="ARBA" id="ARBA00022553"/>
    </source>
</evidence>
<dbReference type="GO" id="GO:0043041">
    <property type="term" value="P:amino acid activation for nonribosomal peptide biosynthetic process"/>
    <property type="evidence" value="ECO:0007669"/>
    <property type="project" value="TreeGrafter"/>
</dbReference>
<dbReference type="SUPFAM" id="SSF56801">
    <property type="entry name" value="Acetyl-CoA synthetase-like"/>
    <property type="match status" value="1"/>
</dbReference>
<dbReference type="FunFam" id="3.40.50.980:FF:000002">
    <property type="entry name" value="Enterobactin synthetase component F"/>
    <property type="match status" value="1"/>
</dbReference>
<dbReference type="Gene3D" id="3.30.559.10">
    <property type="entry name" value="Chloramphenicol acetyltransferase-like domain"/>
    <property type="match status" value="1"/>
</dbReference>
<dbReference type="SUPFAM" id="SSF53474">
    <property type="entry name" value="alpha/beta-Hydrolases"/>
    <property type="match status" value="1"/>
</dbReference>
<keyword evidence="8" id="KW-1185">Reference proteome</keyword>
<dbReference type="PROSITE" id="PS50075">
    <property type="entry name" value="CARRIER"/>
    <property type="match status" value="1"/>
</dbReference>
<dbReference type="Gene3D" id="3.40.50.980">
    <property type="match status" value="2"/>
</dbReference>
<dbReference type="GO" id="GO:0031177">
    <property type="term" value="F:phosphopantetheine binding"/>
    <property type="evidence" value="ECO:0007669"/>
    <property type="project" value="InterPro"/>
</dbReference>
<dbReference type="NCBIfam" id="TIGR01733">
    <property type="entry name" value="AA-adenyl-dom"/>
    <property type="match status" value="1"/>
</dbReference>
<comment type="cofactor">
    <cofactor evidence="1">
        <name>pantetheine 4'-phosphate</name>
        <dbReference type="ChEBI" id="CHEBI:47942"/>
    </cofactor>
</comment>
<dbReference type="InterPro" id="IPR000873">
    <property type="entry name" value="AMP-dep_synth/lig_dom"/>
</dbReference>
<dbReference type="Pfam" id="PF00550">
    <property type="entry name" value="PP-binding"/>
    <property type="match status" value="1"/>
</dbReference>
<comment type="similarity">
    <text evidence="2">Belongs to the ATP-dependent AMP-binding enzyme family.</text>
</comment>
<dbReference type="GO" id="GO:0009239">
    <property type="term" value="P:enterobactin biosynthetic process"/>
    <property type="evidence" value="ECO:0007669"/>
    <property type="project" value="TreeGrafter"/>
</dbReference>
<dbReference type="InterPro" id="IPR025110">
    <property type="entry name" value="AMP-bd_C"/>
</dbReference>
<reference evidence="7" key="1">
    <citation type="submission" date="2021-04" db="EMBL/GenBank/DDBJ databases">
        <title>Sequencing of actinobacteria type strains.</title>
        <authorList>
            <person name="Nguyen G.-S."/>
            <person name="Wentzel A."/>
        </authorList>
    </citation>
    <scope>NUCLEOTIDE SEQUENCE</scope>
    <source>
        <strain evidence="7">DSM 42095</strain>
    </source>
</reference>
<dbReference type="EMBL" id="JAGSMN010001018">
    <property type="protein sequence ID" value="MBR7677667.1"/>
    <property type="molecule type" value="Genomic_DNA"/>
</dbReference>
<dbReference type="InterPro" id="IPR001031">
    <property type="entry name" value="Thioesterase"/>
</dbReference>
<dbReference type="PROSITE" id="PS00455">
    <property type="entry name" value="AMP_BINDING"/>
    <property type="match status" value="1"/>
</dbReference>
<evidence type="ECO:0000313" key="8">
    <source>
        <dbReference type="Proteomes" id="UP000675554"/>
    </source>
</evidence>
<evidence type="ECO:0000259" key="6">
    <source>
        <dbReference type="PROSITE" id="PS50075"/>
    </source>
</evidence>
<dbReference type="Gene3D" id="2.30.38.10">
    <property type="entry name" value="Luciferase, Domain 3"/>
    <property type="match status" value="1"/>
</dbReference>
<dbReference type="FunFam" id="3.40.50.980:FF:000001">
    <property type="entry name" value="Non-ribosomal peptide synthetase"/>
    <property type="match status" value="1"/>
</dbReference>
<gene>
    <name evidence="7" type="ORF">KDA82_32685</name>
</gene>
<evidence type="ECO:0000256" key="3">
    <source>
        <dbReference type="ARBA" id="ARBA00022450"/>
    </source>
</evidence>